<dbReference type="SUPFAM" id="SSF48452">
    <property type="entry name" value="TPR-like"/>
    <property type="match status" value="1"/>
</dbReference>
<dbReference type="Gene3D" id="1.10.10.60">
    <property type="entry name" value="Homeodomain-like"/>
    <property type="match status" value="2"/>
</dbReference>
<dbReference type="InterPro" id="IPR018060">
    <property type="entry name" value="HTH_AraC"/>
</dbReference>
<feature type="transmembrane region" description="Helical" evidence="2">
    <location>
        <begin position="360"/>
        <end position="382"/>
    </location>
</feature>
<dbReference type="EMBL" id="JACHLE010000001">
    <property type="protein sequence ID" value="MBB4805936.1"/>
    <property type="molecule type" value="Genomic_DNA"/>
</dbReference>
<name>A0A840K9N4_9FLAO</name>
<dbReference type="GO" id="GO:0043565">
    <property type="term" value="F:sequence-specific DNA binding"/>
    <property type="evidence" value="ECO:0007669"/>
    <property type="project" value="InterPro"/>
</dbReference>
<dbReference type="Proteomes" id="UP000592180">
    <property type="component" value="Unassembled WGS sequence"/>
</dbReference>
<proteinExistence type="predicted"/>
<reference evidence="5 6" key="1">
    <citation type="submission" date="2020-08" db="EMBL/GenBank/DDBJ databases">
        <title>Functional genomics of gut bacteria from endangered species of beetles.</title>
        <authorList>
            <person name="Carlos-Shanley C."/>
        </authorList>
    </citation>
    <scope>NUCLEOTIDE SEQUENCE [LARGE SCALE GENOMIC DNA]</scope>
    <source>
        <strain evidence="5 6">S00151</strain>
    </source>
</reference>
<dbReference type="Gene3D" id="1.25.40.10">
    <property type="entry name" value="Tetratricopeptide repeat domain"/>
    <property type="match status" value="1"/>
</dbReference>
<dbReference type="InterPro" id="IPR011990">
    <property type="entry name" value="TPR-like_helical_dom_sf"/>
</dbReference>
<keyword evidence="2" id="KW-0812">Transmembrane</keyword>
<feature type="signal peptide" evidence="3">
    <location>
        <begin position="1"/>
        <end position="19"/>
    </location>
</feature>
<dbReference type="PANTHER" id="PTHR43280:SF2">
    <property type="entry name" value="HTH-TYPE TRANSCRIPTIONAL REGULATOR EXSA"/>
    <property type="match status" value="1"/>
</dbReference>
<feature type="chain" id="PRO_5032761168" evidence="3">
    <location>
        <begin position="20"/>
        <end position="554"/>
    </location>
</feature>
<evidence type="ECO:0000313" key="6">
    <source>
        <dbReference type="Proteomes" id="UP000592180"/>
    </source>
</evidence>
<keyword evidence="6" id="KW-1185">Reference proteome</keyword>
<evidence type="ECO:0000256" key="3">
    <source>
        <dbReference type="SAM" id="SignalP"/>
    </source>
</evidence>
<dbReference type="PROSITE" id="PS01124">
    <property type="entry name" value="HTH_ARAC_FAMILY_2"/>
    <property type="match status" value="1"/>
</dbReference>
<dbReference type="PANTHER" id="PTHR43280">
    <property type="entry name" value="ARAC-FAMILY TRANSCRIPTIONAL REGULATOR"/>
    <property type="match status" value="1"/>
</dbReference>
<gene>
    <name evidence="5" type="ORF">HNP38_001208</name>
</gene>
<dbReference type="GO" id="GO:0003700">
    <property type="term" value="F:DNA-binding transcription factor activity"/>
    <property type="evidence" value="ECO:0007669"/>
    <property type="project" value="InterPro"/>
</dbReference>
<comment type="caution">
    <text evidence="5">The sequence shown here is derived from an EMBL/GenBank/DDBJ whole genome shotgun (WGS) entry which is preliminary data.</text>
</comment>
<dbReference type="SMART" id="SM00342">
    <property type="entry name" value="HTH_ARAC"/>
    <property type="match status" value="1"/>
</dbReference>
<protein>
    <submittedName>
        <fullName evidence="5">YesN/AraC family two-component response regulator</fullName>
    </submittedName>
</protein>
<feature type="domain" description="HTH araC/xylS-type" evidence="4">
    <location>
        <begin position="438"/>
        <end position="542"/>
    </location>
</feature>
<evidence type="ECO:0000259" key="4">
    <source>
        <dbReference type="PROSITE" id="PS01124"/>
    </source>
</evidence>
<dbReference type="AlphaFoldDB" id="A0A840K9N4"/>
<evidence type="ECO:0000256" key="2">
    <source>
        <dbReference type="SAM" id="Phobius"/>
    </source>
</evidence>
<accession>A0A840K9N4</accession>
<keyword evidence="3" id="KW-0732">Signal</keyword>
<sequence>MKKSLYFFFVLFCFCSFFAQSSKKDEHKISMTSAAIQEKLDIYRKNPGTNLKQNENLLLQLKTESEKQNYDLGILQSSNYLIRLYMAENRNKKIIELVSSLKSTNWDKRYSYLISDTYRMNALALVRLGFYNAGLKDFKTAISYTKTIEDKNKRQYTLGLCYENISVYYVNKQFNNKKYRDSTIYYLNKSLEAYLQVRDNETVPNDFKYGSMAFIDMRLGIFYLEQNNIKGSLELAEKHLFKALSIHENEKYNVSVNHKTMLMNQISWLYLEQEEYEKSIDFAKRAIELERRFPNPYNRVESFEFLANSYMEIGEKEKSKFYMSEYSYLKDSIRIAEKNAADKSFKLLVSESDKIQKKKLAGKIIVVSTISLLVLLFVVFYWKRKNKLIHKKYEELITRIKSEKEAENIFRETQINTDNNGIRLRAGITEETTKTLLQKLIKFEKSGKYLRNEISRSWLSDYLNTNNSYLTEVIKIRSNKNFTDYINGLRIDYITRKLMDEPVYREYKIEYLASESGYGSRQVFVIAFKKETGFTPSYFVEQLKNDSKNGGIQA</sequence>
<keyword evidence="2" id="KW-0472">Membrane</keyword>
<dbReference type="RefSeq" id="WP_184185946.1">
    <property type="nucleotide sequence ID" value="NZ_JACHLE010000001.1"/>
</dbReference>
<evidence type="ECO:0000256" key="1">
    <source>
        <dbReference type="ARBA" id="ARBA00023125"/>
    </source>
</evidence>
<keyword evidence="2" id="KW-1133">Transmembrane helix</keyword>
<evidence type="ECO:0000313" key="5">
    <source>
        <dbReference type="EMBL" id="MBB4805936.1"/>
    </source>
</evidence>
<organism evidence="5 6">
    <name type="scientific">Chryseobacterium defluvii</name>
    <dbReference type="NCBI Taxonomy" id="160396"/>
    <lineage>
        <taxon>Bacteria</taxon>
        <taxon>Pseudomonadati</taxon>
        <taxon>Bacteroidota</taxon>
        <taxon>Flavobacteriia</taxon>
        <taxon>Flavobacteriales</taxon>
        <taxon>Weeksellaceae</taxon>
        <taxon>Chryseobacterium group</taxon>
        <taxon>Chryseobacterium</taxon>
    </lineage>
</organism>
<keyword evidence="1" id="KW-0238">DNA-binding</keyword>